<feature type="transmembrane region" description="Helical" evidence="6">
    <location>
        <begin position="46"/>
        <end position="69"/>
    </location>
</feature>
<evidence type="ECO:0000256" key="5">
    <source>
        <dbReference type="ARBA" id="ARBA00023136"/>
    </source>
</evidence>
<name>A0A9W7JC58_HIBTR</name>
<evidence type="ECO:0000256" key="6">
    <source>
        <dbReference type="SAM" id="Phobius"/>
    </source>
</evidence>
<feature type="transmembrane region" description="Helical" evidence="6">
    <location>
        <begin position="7"/>
        <end position="26"/>
    </location>
</feature>
<evidence type="ECO:0000259" key="7">
    <source>
        <dbReference type="PROSITE" id="PS50850"/>
    </source>
</evidence>
<feature type="transmembrane region" description="Helical" evidence="6">
    <location>
        <begin position="378"/>
        <end position="396"/>
    </location>
</feature>
<dbReference type="SUPFAM" id="SSF103473">
    <property type="entry name" value="MFS general substrate transporter"/>
    <property type="match status" value="1"/>
</dbReference>
<dbReference type="EMBL" id="BSYR01000065">
    <property type="protein sequence ID" value="GMJ12681.1"/>
    <property type="molecule type" value="Genomic_DNA"/>
</dbReference>
<evidence type="ECO:0000313" key="9">
    <source>
        <dbReference type="Proteomes" id="UP001165190"/>
    </source>
</evidence>
<evidence type="ECO:0000256" key="1">
    <source>
        <dbReference type="ARBA" id="ARBA00004141"/>
    </source>
</evidence>
<feature type="transmembrane region" description="Helical" evidence="6">
    <location>
        <begin position="248"/>
        <end position="269"/>
    </location>
</feature>
<gene>
    <name evidence="8" type="ORF">HRI_004937300</name>
</gene>
<sequence>MEKKLKALTHLYVTVFMSGFASFIVVPAITDVTMFALCPGADECSLAIYLSGFQQAVIGVGTALMMPLIGNLSDQYGRKSLLTLPMTLSIIPFAVLACSRTTNYFYAYYVLKTLTSMICEGSLNCLALAYLADNISDSQRASAFGILSGITSGAFVCATLAARFLSTGSTFQVATFASMLAVVYMRIFLEESIPDRDDSLTQPILKESEDVIQKDGNSLPRKMPVFKKIPSLGDIICLLKSSPSFSQAAVVAFFYNLAEGGMISSLMYYLKARFHFNKNQFADLMLIGGIIATASQLFIMPLLVSPVGDGKLLSLGLLVSCIQAILHSLAWSPSVPYAITALSVVMVFAPPSLRSIVSKQVGATEQGKAQGCISGVSSLANIIAPLIFSPLTALFLSEEAPFHFPGFSILCIAITLGIAFIPSLTIGNAPSNSSDKNSSDCMEV</sequence>
<dbReference type="PANTHER" id="PTHR23504">
    <property type="entry name" value="MAJOR FACILITATOR SUPERFAMILY DOMAIN-CONTAINING PROTEIN 10"/>
    <property type="match status" value="1"/>
</dbReference>
<feature type="domain" description="Major facilitator superfamily (MFS) profile" evidence="7">
    <location>
        <begin position="7"/>
        <end position="426"/>
    </location>
</feature>
<dbReference type="Pfam" id="PF07690">
    <property type="entry name" value="MFS_1"/>
    <property type="match status" value="1"/>
</dbReference>
<evidence type="ECO:0000256" key="4">
    <source>
        <dbReference type="ARBA" id="ARBA00022989"/>
    </source>
</evidence>
<accession>A0A9W7JC58</accession>
<keyword evidence="3 6" id="KW-0812">Transmembrane</keyword>
<dbReference type="OrthoDB" id="419616at2759"/>
<feature type="transmembrane region" description="Helical" evidence="6">
    <location>
        <begin position="108"/>
        <end position="131"/>
    </location>
</feature>
<dbReference type="CDD" id="cd17330">
    <property type="entry name" value="MFS_SLC46_TetA_like"/>
    <property type="match status" value="1"/>
</dbReference>
<keyword evidence="2" id="KW-0813">Transport</keyword>
<reference evidence="8" key="1">
    <citation type="submission" date="2023-05" db="EMBL/GenBank/DDBJ databases">
        <title>Genome and transcriptome analyses reveal genes involved in the formation of fine ridges on petal epidermal cells in Hibiscus trionum.</title>
        <authorList>
            <person name="Koshimizu S."/>
            <person name="Masuda S."/>
            <person name="Ishii T."/>
            <person name="Shirasu K."/>
            <person name="Hoshino A."/>
            <person name="Arita M."/>
        </authorList>
    </citation>
    <scope>NUCLEOTIDE SEQUENCE</scope>
    <source>
        <strain evidence="8">Hamamatsu line</strain>
    </source>
</reference>
<feature type="transmembrane region" description="Helical" evidence="6">
    <location>
        <begin position="281"/>
        <end position="300"/>
    </location>
</feature>
<comment type="caution">
    <text evidence="8">The sequence shown here is derived from an EMBL/GenBank/DDBJ whole genome shotgun (WGS) entry which is preliminary data.</text>
</comment>
<feature type="transmembrane region" description="Helical" evidence="6">
    <location>
        <begin position="81"/>
        <end position="102"/>
    </location>
</feature>
<evidence type="ECO:0000313" key="8">
    <source>
        <dbReference type="EMBL" id="GMJ12681.1"/>
    </source>
</evidence>
<dbReference type="PANTHER" id="PTHR23504:SF95">
    <property type="entry name" value="MAJOR FACILITATOR SUPERFAMILY PROTEIN"/>
    <property type="match status" value="1"/>
</dbReference>
<keyword evidence="9" id="KW-1185">Reference proteome</keyword>
<dbReference type="InterPro" id="IPR036259">
    <property type="entry name" value="MFS_trans_sf"/>
</dbReference>
<comment type="subcellular location">
    <subcellularLocation>
        <location evidence="1">Membrane</location>
        <topology evidence="1">Multi-pass membrane protein</topology>
    </subcellularLocation>
</comment>
<feature type="transmembrane region" description="Helical" evidence="6">
    <location>
        <begin position="337"/>
        <end position="357"/>
    </location>
</feature>
<dbReference type="GO" id="GO:0016020">
    <property type="term" value="C:membrane"/>
    <property type="evidence" value="ECO:0007669"/>
    <property type="project" value="UniProtKB-SubCell"/>
</dbReference>
<proteinExistence type="predicted"/>
<protein>
    <recommendedName>
        <fullName evidence="7">Major facilitator superfamily (MFS) profile domain-containing protein</fullName>
    </recommendedName>
</protein>
<dbReference type="GO" id="GO:0022857">
    <property type="term" value="F:transmembrane transporter activity"/>
    <property type="evidence" value="ECO:0007669"/>
    <property type="project" value="InterPro"/>
</dbReference>
<dbReference type="Proteomes" id="UP001165190">
    <property type="component" value="Unassembled WGS sequence"/>
</dbReference>
<dbReference type="InterPro" id="IPR011701">
    <property type="entry name" value="MFS"/>
</dbReference>
<feature type="transmembrane region" description="Helical" evidence="6">
    <location>
        <begin position="143"/>
        <end position="165"/>
    </location>
</feature>
<dbReference type="AlphaFoldDB" id="A0A9W7JC58"/>
<organism evidence="8 9">
    <name type="scientific">Hibiscus trionum</name>
    <name type="common">Flower of an hour</name>
    <dbReference type="NCBI Taxonomy" id="183268"/>
    <lineage>
        <taxon>Eukaryota</taxon>
        <taxon>Viridiplantae</taxon>
        <taxon>Streptophyta</taxon>
        <taxon>Embryophyta</taxon>
        <taxon>Tracheophyta</taxon>
        <taxon>Spermatophyta</taxon>
        <taxon>Magnoliopsida</taxon>
        <taxon>eudicotyledons</taxon>
        <taxon>Gunneridae</taxon>
        <taxon>Pentapetalae</taxon>
        <taxon>rosids</taxon>
        <taxon>malvids</taxon>
        <taxon>Malvales</taxon>
        <taxon>Malvaceae</taxon>
        <taxon>Malvoideae</taxon>
        <taxon>Hibiscus</taxon>
    </lineage>
</organism>
<evidence type="ECO:0000256" key="3">
    <source>
        <dbReference type="ARBA" id="ARBA00022692"/>
    </source>
</evidence>
<dbReference type="InterPro" id="IPR020846">
    <property type="entry name" value="MFS_dom"/>
</dbReference>
<feature type="transmembrane region" description="Helical" evidence="6">
    <location>
        <begin position="312"/>
        <end position="331"/>
    </location>
</feature>
<evidence type="ECO:0000256" key="2">
    <source>
        <dbReference type="ARBA" id="ARBA00022448"/>
    </source>
</evidence>
<feature type="transmembrane region" description="Helical" evidence="6">
    <location>
        <begin position="171"/>
        <end position="189"/>
    </location>
</feature>
<keyword evidence="4 6" id="KW-1133">Transmembrane helix</keyword>
<dbReference type="PROSITE" id="PS50850">
    <property type="entry name" value="MFS"/>
    <property type="match status" value="1"/>
</dbReference>
<dbReference type="Gene3D" id="1.20.1250.20">
    <property type="entry name" value="MFS general substrate transporter like domains"/>
    <property type="match status" value="1"/>
</dbReference>
<feature type="transmembrane region" description="Helical" evidence="6">
    <location>
        <begin position="402"/>
        <end position="426"/>
    </location>
</feature>
<keyword evidence="5 6" id="KW-0472">Membrane</keyword>